<dbReference type="SUPFAM" id="SSF48371">
    <property type="entry name" value="ARM repeat"/>
    <property type="match status" value="1"/>
</dbReference>
<evidence type="ECO:0000313" key="2">
    <source>
        <dbReference type="Proteomes" id="UP001151529"/>
    </source>
</evidence>
<evidence type="ECO:0008006" key="3">
    <source>
        <dbReference type="Google" id="ProtNLM"/>
    </source>
</evidence>
<reference evidence="1" key="2">
    <citation type="journal article" date="2023" name="Int. J. Mol. Sci.">
        <title>De Novo Assembly and Annotation of 11 Diverse Shrub Willow (Salix) Genomes Reveals Novel Gene Organization in Sex-Linked Regions.</title>
        <authorList>
            <person name="Hyden B."/>
            <person name="Feng K."/>
            <person name="Yates T.B."/>
            <person name="Jawdy S."/>
            <person name="Cereghino C."/>
            <person name="Smart L.B."/>
            <person name="Muchero W."/>
        </authorList>
    </citation>
    <scope>NUCLEOTIDE SEQUENCE [LARGE SCALE GENOMIC DNA]</scope>
    <source>
        <tissue evidence="1">Shoot tip</tissue>
    </source>
</reference>
<protein>
    <recommendedName>
        <fullName evidence="3">U3 small nucleolar RNA-associated protein 20 N-terminal domain-containing protein</fullName>
    </recommendedName>
</protein>
<dbReference type="InterPro" id="IPR052575">
    <property type="entry name" value="SSU_processome_comp_20"/>
</dbReference>
<dbReference type="GO" id="GO:0032040">
    <property type="term" value="C:small-subunit processome"/>
    <property type="evidence" value="ECO:0007669"/>
    <property type="project" value="TreeGrafter"/>
</dbReference>
<organism evidence="1 2">
    <name type="scientific">Salix viminalis</name>
    <name type="common">Common osier</name>
    <name type="synonym">Basket willow</name>
    <dbReference type="NCBI Taxonomy" id="40686"/>
    <lineage>
        <taxon>Eukaryota</taxon>
        <taxon>Viridiplantae</taxon>
        <taxon>Streptophyta</taxon>
        <taxon>Embryophyta</taxon>
        <taxon>Tracheophyta</taxon>
        <taxon>Spermatophyta</taxon>
        <taxon>Magnoliopsida</taxon>
        <taxon>eudicotyledons</taxon>
        <taxon>Gunneridae</taxon>
        <taxon>Pentapetalae</taxon>
        <taxon>rosids</taxon>
        <taxon>fabids</taxon>
        <taxon>Malpighiales</taxon>
        <taxon>Salicaceae</taxon>
        <taxon>Saliceae</taxon>
        <taxon>Salix</taxon>
    </lineage>
</organism>
<dbReference type="OrthoDB" id="360653at2759"/>
<gene>
    <name evidence="1" type="ORF">OIU85_001836</name>
</gene>
<accession>A0A9Q0VMT4</accession>
<proteinExistence type="predicted"/>
<dbReference type="PANTHER" id="PTHR17695">
    <property type="entry name" value="SMALL SUBUNIT PROCESSOME COMPONENT 20 HOMOLOG"/>
    <property type="match status" value="1"/>
</dbReference>
<dbReference type="InterPro" id="IPR016024">
    <property type="entry name" value="ARM-type_fold"/>
</dbReference>
<reference evidence="1" key="1">
    <citation type="submission" date="2022-11" db="EMBL/GenBank/DDBJ databases">
        <authorList>
            <person name="Hyden B.L."/>
            <person name="Feng K."/>
            <person name="Yates T."/>
            <person name="Jawdy S."/>
            <person name="Smart L.B."/>
            <person name="Muchero W."/>
        </authorList>
    </citation>
    <scope>NUCLEOTIDE SEQUENCE</scope>
    <source>
        <tissue evidence="1">Shoot tip</tissue>
    </source>
</reference>
<comment type="caution">
    <text evidence="1">The sequence shown here is derived from an EMBL/GenBank/DDBJ whole genome shotgun (WGS) entry which is preliminary data.</text>
</comment>
<dbReference type="GO" id="GO:0030686">
    <property type="term" value="C:90S preribosome"/>
    <property type="evidence" value="ECO:0007669"/>
    <property type="project" value="TreeGrafter"/>
</dbReference>
<sequence>MLARLSRSTNPRVSMAAVLFSRHSRRELKKLKLMFIQVLIKFKSVPSEGSTFLRDCLIEFRELNTAEDFISFYEEMMPFVQTLPLVILHKETIFSQLISRLQMKARLSVEAILRLIAALCRDLPDDFVSFLPRIVDSLVSLLKSGADREPDIIEQIFVAWSYILMYLQKSLLENNRLVDVLKLTVKLRYYPKEYVQEFMAATTSLLLRNASEGQLRKGIARVMLEVVKKPLPVKKYGASALLYFVMRGTMSMPYSRPDRVLQQLTSKRIFSIGDECDQGSNTVDEVLTTTLQRLCEELEPKELDFLWNSLYKKIDYNALNDHLPCLSRFLSLLISSAQINDGHKVSDYQPMLECVKNLIERFIIPYSALKGENHLSEVIDKVLQLLLCTLDGLKSSNDMATISQCLVQWAPAFNLRNSSILTFLSELMKKDPCILYEFRTNILSAMNDLIETSQKEIVFLLLSFCEKLQMDPLRSNFLDGSPEGRFSRITGFLQQTVRFWLVVIDNIVNGNGSFTPIESGELTLLWQVVRCYPYMMDLQETPSFLMDLIDAIDRLLMIECGKISYLCF</sequence>
<name>A0A9Q0VMT4_SALVM</name>
<keyword evidence="2" id="KW-1185">Reference proteome</keyword>
<dbReference type="Proteomes" id="UP001151529">
    <property type="component" value="Chromosome 16"/>
</dbReference>
<dbReference type="PANTHER" id="PTHR17695:SF11">
    <property type="entry name" value="SMALL SUBUNIT PROCESSOME COMPONENT 20 HOMOLOG"/>
    <property type="match status" value="1"/>
</dbReference>
<evidence type="ECO:0000313" key="1">
    <source>
        <dbReference type="EMBL" id="KAJ6751342.1"/>
    </source>
</evidence>
<dbReference type="EMBL" id="JAPFFL010000001">
    <property type="protein sequence ID" value="KAJ6751342.1"/>
    <property type="molecule type" value="Genomic_DNA"/>
</dbReference>
<dbReference type="AlphaFoldDB" id="A0A9Q0VMT4"/>